<proteinExistence type="predicted"/>
<organism evidence="3 4">
    <name type="scientific">Lacibacterium aquatile</name>
    <dbReference type="NCBI Taxonomy" id="1168082"/>
    <lineage>
        <taxon>Bacteria</taxon>
        <taxon>Pseudomonadati</taxon>
        <taxon>Pseudomonadota</taxon>
        <taxon>Alphaproteobacteria</taxon>
        <taxon>Rhodospirillales</taxon>
        <taxon>Rhodospirillaceae</taxon>
    </lineage>
</organism>
<dbReference type="Proteomes" id="UP001597295">
    <property type="component" value="Unassembled WGS sequence"/>
</dbReference>
<dbReference type="EMBL" id="JBHUIP010000001">
    <property type="protein sequence ID" value="MFD2261450.1"/>
    <property type="molecule type" value="Genomic_DNA"/>
</dbReference>
<evidence type="ECO:0000313" key="3">
    <source>
        <dbReference type="EMBL" id="MFD2261450.1"/>
    </source>
</evidence>
<evidence type="ECO:0000256" key="2">
    <source>
        <dbReference type="SAM" id="SignalP"/>
    </source>
</evidence>
<evidence type="ECO:0000313" key="4">
    <source>
        <dbReference type="Proteomes" id="UP001597295"/>
    </source>
</evidence>
<dbReference type="RefSeq" id="WP_379874242.1">
    <property type="nucleotide sequence ID" value="NZ_JBHUIP010000001.1"/>
</dbReference>
<feature type="compositionally biased region" description="Low complexity" evidence="1">
    <location>
        <begin position="39"/>
        <end position="48"/>
    </location>
</feature>
<protein>
    <submittedName>
        <fullName evidence="3">Uncharacterized protein</fullName>
    </submittedName>
</protein>
<sequence length="91" mass="9682">MKRLVAILCLTVFAIPVVEAQAQSSKAKAEQLLRQGQSKKPVVVPQKKANPINTTGATPGRLNPYTNQISPHKGTNSALKAGRCLNGMLSC</sequence>
<reference evidence="4" key="1">
    <citation type="journal article" date="2019" name="Int. J. Syst. Evol. Microbiol.">
        <title>The Global Catalogue of Microorganisms (GCM) 10K type strain sequencing project: providing services to taxonomists for standard genome sequencing and annotation.</title>
        <authorList>
            <consortium name="The Broad Institute Genomics Platform"/>
            <consortium name="The Broad Institute Genome Sequencing Center for Infectious Disease"/>
            <person name="Wu L."/>
            <person name="Ma J."/>
        </authorList>
    </citation>
    <scope>NUCLEOTIDE SEQUENCE [LARGE SCALE GENOMIC DNA]</scope>
    <source>
        <strain evidence="4">CGMCC 1.19062</strain>
    </source>
</reference>
<keyword evidence="4" id="KW-1185">Reference proteome</keyword>
<evidence type="ECO:0000256" key="1">
    <source>
        <dbReference type="SAM" id="MobiDB-lite"/>
    </source>
</evidence>
<feature type="chain" id="PRO_5045300711" evidence="2">
    <location>
        <begin position="21"/>
        <end position="91"/>
    </location>
</feature>
<accession>A0ABW5DLP3</accession>
<feature type="compositionally biased region" description="Polar residues" evidence="1">
    <location>
        <begin position="64"/>
        <end position="77"/>
    </location>
</feature>
<gene>
    <name evidence="3" type="ORF">ACFSM5_01025</name>
</gene>
<feature type="signal peptide" evidence="2">
    <location>
        <begin position="1"/>
        <end position="20"/>
    </location>
</feature>
<comment type="caution">
    <text evidence="3">The sequence shown here is derived from an EMBL/GenBank/DDBJ whole genome shotgun (WGS) entry which is preliminary data.</text>
</comment>
<keyword evidence="2" id="KW-0732">Signal</keyword>
<feature type="region of interest" description="Disordered" evidence="1">
    <location>
        <begin position="31"/>
        <end position="77"/>
    </location>
</feature>
<name>A0ABW5DLP3_9PROT</name>